<dbReference type="AlphaFoldDB" id="A0A0F3GW82"/>
<comment type="caution">
    <text evidence="3">The sequence shown here is derived from an EMBL/GenBank/DDBJ whole genome shotgun (WGS) entry which is preliminary data.</text>
</comment>
<dbReference type="EMBL" id="LACI01000735">
    <property type="protein sequence ID" value="KJU86117.1"/>
    <property type="molecule type" value="Genomic_DNA"/>
</dbReference>
<organism evidence="3 4">
    <name type="scientific">Candidatus Magnetobacterium bavaricum</name>
    <dbReference type="NCBI Taxonomy" id="29290"/>
    <lineage>
        <taxon>Bacteria</taxon>
        <taxon>Pseudomonadati</taxon>
        <taxon>Nitrospirota</taxon>
        <taxon>Thermodesulfovibrionia</taxon>
        <taxon>Thermodesulfovibrionales</taxon>
        <taxon>Candidatus Magnetobacteriaceae</taxon>
        <taxon>Candidatus Magnetobacterium</taxon>
    </lineage>
</organism>
<evidence type="ECO:0000256" key="1">
    <source>
        <dbReference type="ARBA" id="ARBA00023125"/>
    </source>
</evidence>
<proteinExistence type="predicted"/>
<dbReference type="NCBIfam" id="TIGR01766">
    <property type="entry name" value="IS200/IS605 family accessory protein TnpB-like domain"/>
    <property type="match status" value="1"/>
</dbReference>
<evidence type="ECO:0000313" key="3">
    <source>
        <dbReference type="EMBL" id="KJU86117.1"/>
    </source>
</evidence>
<accession>A0A0F3GW82</accession>
<feature type="domain" description="Cas12f1-like TNB" evidence="2">
    <location>
        <begin position="276"/>
        <end position="340"/>
    </location>
</feature>
<keyword evidence="4" id="KW-1185">Reference proteome</keyword>
<protein>
    <submittedName>
        <fullName evidence="3">Protein containing Transposase, IS605 OrfB</fullName>
    </submittedName>
</protein>
<evidence type="ECO:0000313" key="4">
    <source>
        <dbReference type="Proteomes" id="UP000033423"/>
    </source>
</evidence>
<dbReference type="GO" id="GO:0003677">
    <property type="term" value="F:DNA binding"/>
    <property type="evidence" value="ECO:0007669"/>
    <property type="project" value="UniProtKB-KW"/>
</dbReference>
<dbReference type="Pfam" id="PF07282">
    <property type="entry name" value="Cas12f1-like_TNB"/>
    <property type="match status" value="1"/>
</dbReference>
<sequence>MIRRATINLNDANTNKIANLKLVIEEYSCLVNSYIGILWEKKMFKGTYITPDIQREVPTWLSARLQQCAGKQAFQIVKSQRKNKIKTKPLFEKRTVELDERFCKIDFDPKTRIFDIWLNLTSLGSKLKIILPSHKHYHFNLFKDWIVKKAIRIRQEGEVLFADIFFTKEVPLKTEGRDIGIDCGYKKIAVTSSGQFLGTELPAYISKITKKFRASKGFQRALKTKNEYINKEVKKLKLDNVKNVVVEDLKDVKKYTKKNKTMSSKFMNKLQYWNYKYFLGKLENICEVVGVQLHKINPAYTSQRCVVCGNTHRSNRNGEMFECTSCGYTSDADQNASLNILNRFTAGEYGPCAQKLKFVGGCGYIQGVYICPYK</sequence>
<dbReference type="Proteomes" id="UP000033423">
    <property type="component" value="Unassembled WGS sequence"/>
</dbReference>
<name>A0A0F3GW82_9BACT</name>
<reference evidence="3 4" key="1">
    <citation type="submission" date="2015-02" db="EMBL/GenBank/DDBJ databases">
        <title>Single-cell genomics of uncultivated deep-branching MTB reveals a conserved set of magnetosome genes.</title>
        <authorList>
            <person name="Kolinko S."/>
            <person name="Richter M."/>
            <person name="Glockner F.O."/>
            <person name="Brachmann A."/>
            <person name="Schuler D."/>
        </authorList>
    </citation>
    <scope>NUCLEOTIDE SEQUENCE [LARGE SCALE GENOMIC DNA]</scope>
    <source>
        <strain evidence="3">TM-1</strain>
    </source>
</reference>
<keyword evidence="1" id="KW-0238">DNA-binding</keyword>
<evidence type="ECO:0000259" key="2">
    <source>
        <dbReference type="Pfam" id="PF07282"/>
    </source>
</evidence>
<gene>
    <name evidence="3" type="ORF">MBAV_001689</name>
</gene>
<dbReference type="InterPro" id="IPR010095">
    <property type="entry name" value="Cas12f1-like_TNB"/>
</dbReference>